<dbReference type="AlphaFoldDB" id="A0A369I8K4"/>
<proteinExistence type="predicted"/>
<dbReference type="EMBL" id="QPIW01000006">
    <property type="protein sequence ID" value="RDB06079.1"/>
    <property type="molecule type" value="Genomic_DNA"/>
</dbReference>
<dbReference type="Proteomes" id="UP000253141">
    <property type="component" value="Unassembled WGS sequence"/>
</dbReference>
<feature type="compositionally biased region" description="Basic and acidic residues" evidence="1">
    <location>
        <begin position="404"/>
        <end position="417"/>
    </location>
</feature>
<dbReference type="Pfam" id="PF20245">
    <property type="entry name" value="DUF6600"/>
    <property type="match status" value="1"/>
</dbReference>
<evidence type="ECO:0000313" key="2">
    <source>
        <dbReference type="EMBL" id="RDB06079.1"/>
    </source>
</evidence>
<name>A0A369I8K4_9BACT</name>
<feature type="compositionally biased region" description="Basic and acidic residues" evidence="1">
    <location>
        <begin position="355"/>
        <end position="367"/>
    </location>
</feature>
<feature type="compositionally biased region" description="Polar residues" evidence="1">
    <location>
        <begin position="297"/>
        <end position="311"/>
    </location>
</feature>
<feature type="compositionally biased region" description="Polar residues" evidence="1">
    <location>
        <begin position="253"/>
        <end position="273"/>
    </location>
</feature>
<feature type="compositionally biased region" description="Basic and acidic residues" evidence="1">
    <location>
        <begin position="274"/>
        <end position="296"/>
    </location>
</feature>
<evidence type="ECO:0000313" key="3">
    <source>
        <dbReference type="Proteomes" id="UP000253141"/>
    </source>
</evidence>
<feature type="compositionally biased region" description="Polar residues" evidence="1">
    <location>
        <begin position="326"/>
        <end position="354"/>
    </location>
</feature>
<protein>
    <submittedName>
        <fullName evidence="2">Uncharacterized protein</fullName>
    </submittedName>
</protein>
<gene>
    <name evidence="2" type="ORF">DVG78_09575</name>
</gene>
<keyword evidence="3" id="KW-1185">Reference proteome</keyword>
<evidence type="ECO:0000256" key="1">
    <source>
        <dbReference type="SAM" id="MobiDB-lite"/>
    </source>
</evidence>
<feature type="region of interest" description="Disordered" evidence="1">
    <location>
        <begin position="245"/>
        <end position="417"/>
    </location>
</feature>
<feature type="compositionally biased region" description="Polar residues" evidence="1">
    <location>
        <begin position="390"/>
        <end position="402"/>
    </location>
</feature>
<comment type="caution">
    <text evidence="2">The sequence shown here is derived from an EMBL/GenBank/DDBJ whole genome shotgun (WGS) entry which is preliminary data.</text>
</comment>
<organism evidence="2 3">
    <name type="scientific">Runella aurantiaca</name>
    <dbReference type="NCBI Taxonomy" id="2282308"/>
    <lineage>
        <taxon>Bacteria</taxon>
        <taxon>Pseudomonadati</taxon>
        <taxon>Bacteroidota</taxon>
        <taxon>Cytophagia</taxon>
        <taxon>Cytophagales</taxon>
        <taxon>Spirosomataceae</taxon>
        <taxon>Runella</taxon>
    </lineage>
</organism>
<reference evidence="2 3" key="1">
    <citation type="submission" date="2018-07" db="EMBL/GenBank/DDBJ databases">
        <title>Genome analysis of Runella aurantiaca.</title>
        <authorList>
            <person name="Yang X."/>
        </authorList>
    </citation>
    <scope>NUCLEOTIDE SEQUENCE [LARGE SCALE GENOMIC DNA]</scope>
    <source>
        <strain evidence="2 3">YX9</strain>
    </source>
</reference>
<sequence length="417" mass="49328">MYANDEGKFHLTKRNVMKTIHKIHAACLLFVLAIGLTIPSNVLAQPGVGISRQDFYNELSPYGDWMDNPSYGQVWRPRVSQDFQPYATDGHWEMTEYGNTWVSDYEWGWAPFHYGRWLFDDYYGWIWVPGDEWGPAWVSWRSGGGYYGWAPLGPGMGIDINININIPYNYWVFVPDIYIRSPRVYSYCVPRNRIGVIYGGTSYLNNYYRYNNRAYVYGPQRYDIERITRNRINVYRADDLYRQGRGRSYARGNGNNRQYDSRPNYNDRGQWNNNDRRNQSPRYDDRISRNERDRYDNNNQGREQRPNNPQPRQDDRPYTAPERGNAQRTWSDNNGSNQNQQPRANNREQAPQRSYESRENLPQRRNNDAPQQQQRTAEPRQQPQSRGNRESAQPRVQEQGQRNAPEHSSEGSGRRRN</sequence>
<feature type="compositionally biased region" description="Low complexity" evidence="1">
    <location>
        <begin position="369"/>
        <end position="384"/>
    </location>
</feature>
<dbReference type="InterPro" id="IPR046535">
    <property type="entry name" value="DUF6600"/>
</dbReference>
<accession>A0A369I8K4</accession>